<gene>
    <name evidence="3" type="ORF">g.100377</name>
</gene>
<organism evidence="3">
    <name type="scientific">Auxenochlorella protothecoides</name>
    <name type="common">Green microalga</name>
    <name type="synonym">Chlorella protothecoides</name>
    <dbReference type="NCBI Taxonomy" id="3075"/>
    <lineage>
        <taxon>Eukaryota</taxon>
        <taxon>Viridiplantae</taxon>
        <taxon>Chlorophyta</taxon>
        <taxon>core chlorophytes</taxon>
        <taxon>Trebouxiophyceae</taxon>
        <taxon>Chlorellales</taxon>
        <taxon>Chlorellaceae</taxon>
        <taxon>Auxenochlorella</taxon>
    </lineage>
</organism>
<dbReference type="EMBL" id="GDKF01003209">
    <property type="protein sequence ID" value="JAT75413.1"/>
    <property type="molecule type" value="Transcribed_RNA"/>
</dbReference>
<dbReference type="Pfam" id="PF09353">
    <property type="entry name" value="DUF1995"/>
    <property type="match status" value="1"/>
</dbReference>
<proteinExistence type="predicted"/>
<dbReference type="AlphaFoldDB" id="A0A1D2A914"/>
<evidence type="ECO:0000313" key="3">
    <source>
        <dbReference type="EMBL" id="JAT75413.1"/>
    </source>
</evidence>
<protein>
    <recommendedName>
        <fullName evidence="2">DUF1995 domain-containing protein</fullName>
    </recommendedName>
</protein>
<reference evidence="3" key="1">
    <citation type="submission" date="2015-08" db="EMBL/GenBank/DDBJ databases">
        <authorList>
            <person name="Babu N.S."/>
            <person name="Beckwith C.J."/>
            <person name="Beseler K.G."/>
            <person name="Brison A."/>
            <person name="Carone J.V."/>
            <person name="Caskin T.P."/>
            <person name="Diamond M."/>
            <person name="Durham M.E."/>
            <person name="Foxe J.M."/>
            <person name="Go M."/>
            <person name="Henderson B.A."/>
            <person name="Jones I.B."/>
            <person name="McGettigan J.A."/>
            <person name="Micheletti S.J."/>
            <person name="Nasrallah M.E."/>
            <person name="Ortiz D."/>
            <person name="Piller C.R."/>
            <person name="Privatt S.R."/>
            <person name="Schneider S.L."/>
            <person name="Sharp S."/>
            <person name="Smith T.C."/>
            <person name="Stanton J.D."/>
            <person name="Ullery H.E."/>
            <person name="Wilson R.J."/>
            <person name="Serrano M.G."/>
            <person name="Buck G."/>
            <person name="Lee V."/>
            <person name="Wang Y."/>
            <person name="Carvalho R."/>
            <person name="Voegtly L."/>
            <person name="Shi R."/>
            <person name="Duckworth R."/>
            <person name="Johnson A."/>
            <person name="Loviza R."/>
            <person name="Walstead R."/>
            <person name="Shah Z."/>
            <person name="Kiflezghi M."/>
            <person name="Wade K."/>
            <person name="Ball S.L."/>
            <person name="Bradley K.W."/>
            <person name="Asai D.J."/>
            <person name="Bowman C.A."/>
            <person name="Russell D.A."/>
            <person name="Pope W.H."/>
            <person name="Jacobs-Sera D."/>
            <person name="Hendrix R.W."/>
            <person name="Hatfull G.F."/>
        </authorList>
    </citation>
    <scope>NUCLEOTIDE SEQUENCE</scope>
</reference>
<feature type="domain" description="DUF1995" evidence="2">
    <location>
        <begin position="93"/>
        <end position="311"/>
    </location>
</feature>
<evidence type="ECO:0000259" key="2">
    <source>
        <dbReference type="Pfam" id="PF09353"/>
    </source>
</evidence>
<evidence type="ECO:0000256" key="1">
    <source>
        <dbReference type="SAM" id="MobiDB-lite"/>
    </source>
</evidence>
<dbReference type="PANTHER" id="PTHR35509:SF1">
    <property type="entry name" value="DOMAIN PROTEIN, PUTATIVE (DUF1995)-RELATED"/>
    <property type="match status" value="1"/>
</dbReference>
<feature type="region of interest" description="Disordered" evidence="1">
    <location>
        <begin position="14"/>
        <end position="76"/>
    </location>
</feature>
<name>A0A1D2A914_AUXPR</name>
<dbReference type="InterPro" id="IPR018962">
    <property type="entry name" value="DUF1995"/>
</dbReference>
<accession>A0A1D2A914</accession>
<dbReference type="PANTHER" id="PTHR35509">
    <property type="entry name" value="DOMAIN PROTEIN, PUTATIVE (DUF1995)-RELATED"/>
    <property type="match status" value="1"/>
</dbReference>
<dbReference type="InterPro" id="IPR053021">
    <property type="entry name" value="Chloroplast_ADK"/>
</dbReference>
<sequence length="360" mass="38366">MACRAIASAAWVSTPTSPGAAKARHSWPGPWQPPLCGRASHRSPYGSSDPRPRRPAPLGASYDDAPESAPSNDAEDEVEYYVPEAARDDDVLPDSLEDALATAASATSQALDQGIQKAMVEVLLGEFWDPASGPIYSQQGDGARFWRLAKQFLDALRALRPDATFRVVFPDVGVAAMLKGEWTAPGVSLASLGDRAPASPDDDVVVLLGPDPQGVSAVGRLARGLGPDQALVMYNPRLASGDVGVGLNVRRMREGLLAGFTTAYHLRPIGDTGSLFKMYPGRWQVFLEDASSPGRYSLVRELGSKPPYEDLMLIVEEHMRTSAGPGDSEAGAAPAEGPNVFEQVGRTVANLQRFARSLSK</sequence>